<dbReference type="PROSITE" id="PS00136">
    <property type="entry name" value="SUBTILASE_ASP"/>
    <property type="match status" value="1"/>
</dbReference>
<evidence type="ECO:0000313" key="12">
    <source>
        <dbReference type="Proteomes" id="UP001265746"/>
    </source>
</evidence>
<dbReference type="Pfam" id="PF06280">
    <property type="entry name" value="fn3_5"/>
    <property type="match status" value="1"/>
</dbReference>
<name>A0AAD9SR39_PHOAM</name>
<dbReference type="GO" id="GO:0004252">
    <property type="term" value="F:serine-type endopeptidase activity"/>
    <property type="evidence" value="ECO:0007669"/>
    <property type="project" value="UniProtKB-UniRule"/>
</dbReference>
<evidence type="ECO:0000256" key="1">
    <source>
        <dbReference type="ARBA" id="ARBA00011073"/>
    </source>
</evidence>
<keyword evidence="12" id="KW-1185">Reference proteome</keyword>
<protein>
    <submittedName>
        <fullName evidence="11">Uncharacterized protein</fullName>
    </submittedName>
</protein>
<keyword evidence="3 8" id="KW-0732">Signal</keyword>
<dbReference type="GO" id="GO:0016020">
    <property type="term" value="C:membrane"/>
    <property type="evidence" value="ECO:0007669"/>
    <property type="project" value="InterPro"/>
</dbReference>
<evidence type="ECO:0000256" key="7">
    <source>
        <dbReference type="PROSITE-ProRule" id="PRU01240"/>
    </source>
</evidence>
<accession>A0AAD9SR39</accession>
<keyword evidence="4 7" id="KW-0378">Hydrolase</keyword>
<dbReference type="InterPro" id="IPR015500">
    <property type="entry name" value="Peptidase_S8_subtilisin-rel"/>
</dbReference>
<feature type="active site" description="Charge relay system" evidence="6 7">
    <location>
        <position position="165"/>
    </location>
</feature>
<feature type="active site" description="Charge relay system" evidence="6 7">
    <location>
        <position position="216"/>
    </location>
</feature>
<dbReference type="InterPro" id="IPR010435">
    <property type="entry name" value="C5a/SBT2-like_Fn3"/>
</dbReference>
<dbReference type="InterPro" id="IPR023827">
    <property type="entry name" value="Peptidase_S8_Asp-AS"/>
</dbReference>
<dbReference type="InterPro" id="IPR036852">
    <property type="entry name" value="Peptidase_S8/S53_dom_sf"/>
</dbReference>
<dbReference type="PROSITE" id="PS51892">
    <property type="entry name" value="SUBTILASE"/>
    <property type="match status" value="1"/>
</dbReference>
<dbReference type="PANTHER" id="PTHR43806">
    <property type="entry name" value="PEPTIDASE S8"/>
    <property type="match status" value="1"/>
</dbReference>
<evidence type="ECO:0000256" key="6">
    <source>
        <dbReference type="PIRSR" id="PIRSR615500-1"/>
    </source>
</evidence>
<dbReference type="Proteomes" id="UP001265746">
    <property type="component" value="Unassembled WGS sequence"/>
</dbReference>
<dbReference type="Pfam" id="PF00082">
    <property type="entry name" value="Peptidase_S8"/>
    <property type="match status" value="1"/>
</dbReference>
<dbReference type="InterPro" id="IPR000209">
    <property type="entry name" value="Peptidase_S8/S53_dom"/>
</dbReference>
<feature type="active site" description="Charge relay system" evidence="6 7">
    <location>
        <position position="558"/>
    </location>
</feature>
<comment type="caution">
    <text evidence="11">The sequence shown here is derived from an EMBL/GenBank/DDBJ whole genome shotgun (WGS) entry which is preliminary data.</text>
</comment>
<gene>
    <name evidence="11" type="ORF">N8I77_001110</name>
</gene>
<feature type="domain" description="C5a peptidase/Subtilisin-like protease SBT2-like Fn3-like" evidence="10">
    <location>
        <begin position="638"/>
        <end position="747"/>
    </location>
</feature>
<dbReference type="GO" id="GO:0006508">
    <property type="term" value="P:proteolysis"/>
    <property type="evidence" value="ECO:0007669"/>
    <property type="project" value="UniProtKB-KW"/>
</dbReference>
<evidence type="ECO:0000256" key="4">
    <source>
        <dbReference type="ARBA" id="ARBA00022801"/>
    </source>
</evidence>
<feature type="signal peptide" evidence="8">
    <location>
        <begin position="1"/>
        <end position="17"/>
    </location>
</feature>
<dbReference type="InterPro" id="IPR050131">
    <property type="entry name" value="Peptidase_S8_subtilisin-like"/>
</dbReference>
<reference evidence="11" key="1">
    <citation type="submission" date="2023-06" db="EMBL/GenBank/DDBJ databases">
        <authorList>
            <person name="Noh H."/>
        </authorList>
    </citation>
    <scope>NUCLEOTIDE SEQUENCE</scope>
    <source>
        <strain evidence="11">DUCC20226</strain>
    </source>
</reference>
<dbReference type="PRINTS" id="PR00723">
    <property type="entry name" value="SUBTILISIN"/>
</dbReference>
<dbReference type="PROSITE" id="PS00137">
    <property type="entry name" value="SUBTILASE_HIS"/>
    <property type="match status" value="1"/>
</dbReference>
<feature type="chain" id="PRO_5042074625" evidence="8">
    <location>
        <begin position="18"/>
        <end position="934"/>
    </location>
</feature>
<dbReference type="InterPro" id="IPR022398">
    <property type="entry name" value="Peptidase_S8_His-AS"/>
</dbReference>
<dbReference type="InterPro" id="IPR034187">
    <property type="entry name" value="Peptidases_S8_5"/>
</dbReference>
<dbReference type="AlphaFoldDB" id="A0AAD9SR39"/>
<evidence type="ECO:0000259" key="10">
    <source>
        <dbReference type="Pfam" id="PF06280"/>
    </source>
</evidence>
<dbReference type="SUPFAM" id="SSF52743">
    <property type="entry name" value="Subtilisin-like"/>
    <property type="match status" value="1"/>
</dbReference>
<comment type="similarity">
    <text evidence="1 7">Belongs to the peptidase S8 family.</text>
</comment>
<evidence type="ECO:0000256" key="2">
    <source>
        <dbReference type="ARBA" id="ARBA00022670"/>
    </source>
</evidence>
<dbReference type="Gene3D" id="3.40.50.200">
    <property type="entry name" value="Peptidase S8/S53 domain"/>
    <property type="match status" value="2"/>
</dbReference>
<dbReference type="EMBL" id="JAUJFL010000001">
    <property type="protein sequence ID" value="KAK2614264.1"/>
    <property type="molecule type" value="Genomic_DNA"/>
</dbReference>
<keyword evidence="2 7" id="KW-0645">Protease</keyword>
<organism evidence="11 12">
    <name type="scientific">Phomopsis amygdali</name>
    <name type="common">Fusicoccum amygdali</name>
    <dbReference type="NCBI Taxonomy" id="1214568"/>
    <lineage>
        <taxon>Eukaryota</taxon>
        <taxon>Fungi</taxon>
        <taxon>Dikarya</taxon>
        <taxon>Ascomycota</taxon>
        <taxon>Pezizomycotina</taxon>
        <taxon>Sordariomycetes</taxon>
        <taxon>Sordariomycetidae</taxon>
        <taxon>Diaporthales</taxon>
        <taxon>Diaporthaceae</taxon>
        <taxon>Diaporthe</taxon>
    </lineage>
</organism>
<feature type="domain" description="Peptidase S8/S53" evidence="9">
    <location>
        <begin position="156"/>
        <end position="587"/>
    </location>
</feature>
<proteinExistence type="inferred from homology"/>
<evidence type="ECO:0000256" key="3">
    <source>
        <dbReference type="ARBA" id="ARBA00022729"/>
    </source>
</evidence>
<evidence type="ECO:0000256" key="5">
    <source>
        <dbReference type="ARBA" id="ARBA00022825"/>
    </source>
</evidence>
<keyword evidence="5 7" id="KW-0720">Serine protease</keyword>
<dbReference type="CDD" id="cd07489">
    <property type="entry name" value="Peptidases_S8_5"/>
    <property type="match status" value="1"/>
</dbReference>
<dbReference type="PANTHER" id="PTHR43806:SF66">
    <property type="entry name" value="SERIN ENDOPEPTIDASE"/>
    <property type="match status" value="1"/>
</dbReference>
<evidence type="ECO:0000256" key="8">
    <source>
        <dbReference type="SAM" id="SignalP"/>
    </source>
</evidence>
<evidence type="ECO:0000259" key="9">
    <source>
        <dbReference type="Pfam" id="PF00082"/>
    </source>
</evidence>
<evidence type="ECO:0000313" key="11">
    <source>
        <dbReference type="EMBL" id="KAK2614264.1"/>
    </source>
</evidence>
<sequence length="934" mass="99662">MFLTLASGLVLSGLVLAQIQGETTGLLPTEPSNVPLGTRYVVEFSEAGSAKFRTRDGSMNTDGFYQSVAQETNITTKPALNFTSSIFHGASFDLANESTAADLEEIKALPGVVNIWPVATVYASPQIESTGVANFSQWSPHVLTRVNEAHGLGYDGEGIIIAVVDSGIDYLHPSLGGGFGEGFKVQSGWDFVGDNYTISSPDVLFPDDDPIDCLGHGTHVAGIAASSNNNLPGVAPSATLRAYKVFGCSDGTTEDVIALAFIRAFEDGADIITASLGSSQGFPEVLSALVVTRIASQGTFTSVAAGNSGARGPFYSSSLGNGYGGLAVGSVQSTQEVAYSVVAKSTSGDSRTIVYLDASANNWNLTGVFPAHIPANPPDICSLEVPWDGALPVDTIAVLPRGRAGLCGSGGTWQIMDSALIDKATWVFLYNWENKTYERPSRVLYRDGQPVGFASINYDDGIWLNNQSLSGENVTFELKYDPTAAVGVDYFTNMINDFSSWGPTLDMRLKPEISAPGESKIHLAENDAHEVLNWLAGGQILSTWPISKGSWAVLSGTSMATPYLAGVAALYYQSTGGRSTLDSNPAQVAHTRLVSSGSSVLHHNGSTTLQAHVGQAGAGLIDALKVVSYNTSISPANIHLNDTDHFTGEHTITITNSGPGPVTYSIGHESGPASMTMNPVNWVGQDPILKTEFGQAIANLSVSELTVPAGGKASFDVVFTAPTDIDASLLPIYGGFIHIVGDNGEALKATYLGVYGSLYNAKTWELERGVPVFFGAGGYGDTFEDGRVFDLSRATPEVYYNLLWATREHSFDLVASEWNESDWAYPQVAGKNNWFGSLQFYDALNEIYYPYPFKYYPRTLTTFQGAVSSNYSDGTPILNGKYRILGRALKTYGESGNPQDWQFRLSNWFIVGNNNTTNTTTSAPLNSRLEAASS</sequence>